<reference evidence="2 3" key="1">
    <citation type="submission" date="2016-10" db="EMBL/GenBank/DDBJ databases">
        <authorList>
            <person name="Varghese N."/>
            <person name="Submissions S."/>
        </authorList>
    </citation>
    <scope>NUCLEOTIDE SEQUENCE [LARGE SCALE GENOMIC DNA]</scope>
    <source>
        <strain evidence="2 3">DSM 16733</strain>
    </source>
</reference>
<dbReference type="RefSeq" id="WP_047702023.1">
    <property type="nucleotide sequence ID" value="NZ_LT629790.1"/>
</dbReference>
<dbReference type="SUPFAM" id="SSF52266">
    <property type="entry name" value="SGNH hydrolase"/>
    <property type="match status" value="1"/>
</dbReference>
<dbReference type="Gene3D" id="3.40.50.1110">
    <property type="entry name" value="SGNH hydrolase"/>
    <property type="match status" value="1"/>
</dbReference>
<feature type="domain" description="SGNH hydrolase-type esterase" evidence="1">
    <location>
        <begin position="6"/>
        <end position="177"/>
    </location>
</feature>
<gene>
    <name evidence="2" type="ORF">SAMN05216476_5242</name>
</gene>
<protein>
    <submittedName>
        <fullName evidence="2">Lysophospholipase L1</fullName>
    </submittedName>
</protein>
<dbReference type="EMBL" id="LT629790">
    <property type="protein sequence ID" value="SDU74581.1"/>
    <property type="molecule type" value="Genomic_DNA"/>
</dbReference>
<evidence type="ECO:0000259" key="1">
    <source>
        <dbReference type="Pfam" id="PF13472"/>
    </source>
</evidence>
<dbReference type="GO" id="GO:0004622">
    <property type="term" value="F:phosphatidylcholine lysophospholipase activity"/>
    <property type="evidence" value="ECO:0007669"/>
    <property type="project" value="TreeGrafter"/>
</dbReference>
<evidence type="ECO:0000313" key="3">
    <source>
        <dbReference type="Proteomes" id="UP000183772"/>
    </source>
</evidence>
<proteinExistence type="predicted"/>
<dbReference type="PANTHER" id="PTHR30383:SF5">
    <property type="entry name" value="SGNH HYDROLASE-TYPE ESTERASE DOMAIN-CONTAINING PROTEIN"/>
    <property type="match status" value="1"/>
</dbReference>
<keyword evidence="3" id="KW-1185">Reference proteome</keyword>
<organism evidence="2 3">
    <name type="scientific">Pseudomonas mediterranea</name>
    <dbReference type="NCBI Taxonomy" id="183795"/>
    <lineage>
        <taxon>Bacteria</taxon>
        <taxon>Pseudomonadati</taxon>
        <taxon>Pseudomonadota</taxon>
        <taxon>Gammaproteobacteria</taxon>
        <taxon>Pseudomonadales</taxon>
        <taxon>Pseudomonadaceae</taxon>
        <taxon>Pseudomonas</taxon>
    </lineage>
</organism>
<dbReference type="InterPro" id="IPR051532">
    <property type="entry name" value="Ester_Hydrolysis_Enzymes"/>
</dbReference>
<accession>A0AAX2DIN4</accession>
<evidence type="ECO:0000313" key="2">
    <source>
        <dbReference type="EMBL" id="SDU74581.1"/>
    </source>
</evidence>
<dbReference type="InterPro" id="IPR036514">
    <property type="entry name" value="SGNH_hydro_sf"/>
</dbReference>
<dbReference type="PANTHER" id="PTHR30383">
    <property type="entry name" value="THIOESTERASE 1/PROTEASE 1/LYSOPHOSPHOLIPASE L1"/>
    <property type="match status" value="1"/>
</dbReference>
<sequence>MSKIVFAGHSIVKGTDYGGVTRTDTFAYKIGTAAGYASADIYIKGVSGDTSAGLLARLQADVIGLAPDVCVIMIGANDWSTGVSVATFTANLRLIASKVIGAGIKLVLMTDNMNRGSVAEFVSLGTYEDAIRKVSVEYNCPLVDIFSRMCFKALCNDYTQYYAGTTDKIHFSIAGHTWAAQVSSETSPKDAFVKVTSTPPVVVTEPTAQDVQDLSVAISDYLINGQLTSDLSVIEQIRSRFP</sequence>
<dbReference type="AlphaFoldDB" id="A0AAX2DIN4"/>
<dbReference type="Pfam" id="PF13472">
    <property type="entry name" value="Lipase_GDSL_2"/>
    <property type="match status" value="1"/>
</dbReference>
<dbReference type="InterPro" id="IPR013830">
    <property type="entry name" value="SGNH_hydro"/>
</dbReference>
<dbReference type="Proteomes" id="UP000183772">
    <property type="component" value="Chromosome I"/>
</dbReference>
<dbReference type="GeneID" id="76215204"/>
<name>A0AAX2DIN4_9PSED</name>